<evidence type="ECO:0000256" key="10">
    <source>
        <dbReference type="ARBA" id="ARBA00023033"/>
    </source>
</evidence>
<comment type="cofactor">
    <cofactor evidence="1">
        <name>heme</name>
        <dbReference type="ChEBI" id="CHEBI:30413"/>
    </cofactor>
</comment>
<evidence type="ECO:0000256" key="9">
    <source>
        <dbReference type="ARBA" id="ARBA00023004"/>
    </source>
</evidence>
<evidence type="ECO:0000256" key="2">
    <source>
        <dbReference type="ARBA" id="ARBA00004167"/>
    </source>
</evidence>
<evidence type="ECO:0000256" key="5">
    <source>
        <dbReference type="ARBA" id="ARBA00022692"/>
    </source>
</evidence>
<dbReference type="GO" id="GO:0005506">
    <property type="term" value="F:iron ion binding"/>
    <property type="evidence" value="ECO:0007669"/>
    <property type="project" value="InterPro"/>
</dbReference>
<keyword evidence="8" id="KW-0560">Oxidoreductase</keyword>
<comment type="subcellular location">
    <subcellularLocation>
        <location evidence="2">Membrane</location>
        <topology evidence="2">Single-pass membrane protein</topology>
    </subcellularLocation>
</comment>
<dbReference type="PANTHER" id="PTHR47953">
    <property type="entry name" value="OS08G0105600 PROTEIN"/>
    <property type="match status" value="1"/>
</dbReference>
<comment type="similarity">
    <text evidence="3">Belongs to the cytochrome P450 family.</text>
</comment>
<evidence type="ECO:0000256" key="7">
    <source>
        <dbReference type="ARBA" id="ARBA00022989"/>
    </source>
</evidence>
<evidence type="ECO:0000313" key="13">
    <source>
        <dbReference type="Proteomes" id="UP001457282"/>
    </source>
</evidence>
<evidence type="ECO:0000256" key="6">
    <source>
        <dbReference type="ARBA" id="ARBA00022723"/>
    </source>
</evidence>
<keyword evidence="6" id="KW-0479">Metal-binding</keyword>
<dbReference type="EMBL" id="JBEDUW010000002">
    <property type="protein sequence ID" value="KAK9943694.1"/>
    <property type="molecule type" value="Genomic_DNA"/>
</dbReference>
<organism evidence="12 13">
    <name type="scientific">Rubus argutus</name>
    <name type="common">Southern blackberry</name>
    <dbReference type="NCBI Taxonomy" id="59490"/>
    <lineage>
        <taxon>Eukaryota</taxon>
        <taxon>Viridiplantae</taxon>
        <taxon>Streptophyta</taxon>
        <taxon>Embryophyta</taxon>
        <taxon>Tracheophyta</taxon>
        <taxon>Spermatophyta</taxon>
        <taxon>Magnoliopsida</taxon>
        <taxon>eudicotyledons</taxon>
        <taxon>Gunneridae</taxon>
        <taxon>Pentapetalae</taxon>
        <taxon>rosids</taxon>
        <taxon>fabids</taxon>
        <taxon>Rosales</taxon>
        <taxon>Rosaceae</taxon>
        <taxon>Rosoideae</taxon>
        <taxon>Rosoideae incertae sedis</taxon>
        <taxon>Rubus</taxon>
    </lineage>
</organism>
<dbReference type="AlphaFoldDB" id="A0AAW1Y646"/>
<keyword evidence="5" id="KW-0812">Transmembrane</keyword>
<comment type="caution">
    <text evidence="12">The sequence shown here is derived from an EMBL/GenBank/DDBJ whole genome shotgun (WGS) entry which is preliminary data.</text>
</comment>
<keyword evidence="13" id="KW-1185">Reference proteome</keyword>
<keyword evidence="7" id="KW-1133">Transmembrane helix</keyword>
<dbReference type="GO" id="GO:0020037">
    <property type="term" value="F:heme binding"/>
    <property type="evidence" value="ECO:0007669"/>
    <property type="project" value="InterPro"/>
</dbReference>
<dbReference type="GO" id="GO:0004497">
    <property type="term" value="F:monooxygenase activity"/>
    <property type="evidence" value="ECO:0007669"/>
    <property type="project" value="UniProtKB-KW"/>
</dbReference>
<evidence type="ECO:0000256" key="1">
    <source>
        <dbReference type="ARBA" id="ARBA00001971"/>
    </source>
</evidence>
<dbReference type="PANTHER" id="PTHR47953:SF19">
    <property type="entry name" value="OS06G0641600 PROTEIN"/>
    <property type="match status" value="1"/>
</dbReference>
<keyword evidence="10" id="KW-0503">Monooxygenase</keyword>
<reference evidence="12 13" key="1">
    <citation type="journal article" date="2023" name="G3 (Bethesda)">
        <title>A chromosome-length genome assembly and annotation of blackberry (Rubus argutus, cv. 'Hillquist').</title>
        <authorList>
            <person name="Bruna T."/>
            <person name="Aryal R."/>
            <person name="Dudchenko O."/>
            <person name="Sargent D.J."/>
            <person name="Mead D."/>
            <person name="Buti M."/>
            <person name="Cavallini A."/>
            <person name="Hytonen T."/>
            <person name="Andres J."/>
            <person name="Pham M."/>
            <person name="Weisz D."/>
            <person name="Mascagni F."/>
            <person name="Usai G."/>
            <person name="Natali L."/>
            <person name="Bassil N."/>
            <person name="Fernandez G.E."/>
            <person name="Lomsadze A."/>
            <person name="Armour M."/>
            <person name="Olukolu B."/>
            <person name="Poorten T."/>
            <person name="Britton C."/>
            <person name="Davik J."/>
            <person name="Ashrafi H."/>
            <person name="Aiden E.L."/>
            <person name="Borodovsky M."/>
            <person name="Worthington M."/>
        </authorList>
    </citation>
    <scope>NUCLEOTIDE SEQUENCE [LARGE SCALE GENOMIC DNA]</scope>
    <source>
        <strain evidence="12">PI 553951</strain>
    </source>
</reference>
<dbReference type="GO" id="GO:0016705">
    <property type="term" value="F:oxidoreductase activity, acting on paired donors, with incorporation or reduction of molecular oxygen"/>
    <property type="evidence" value="ECO:0007669"/>
    <property type="project" value="InterPro"/>
</dbReference>
<dbReference type="Gene3D" id="1.10.630.10">
    <property type="entry name" value="Cytochrome P450"/>
    <property type="match status" value="1"/>
</dbReference>
<keyword evidence="4" id="KW-0349">Heme</keyword>
<evidence type="ECO:0008006" key="14">
    <source>
        <dbReference type="Google" id="ProtNLM"/>
    </source>
</evidence>
<keyword evidence="9" id="KW-0408">Iron</keyword>
<evidence type="ECO:0000256" key="3">
    <source>
        <dbReference type="ARBA" id="ARBA00010617"/>
    </source>
</evidence>
<protein>
    <recommendedName>
        <fullName evidence="14">Cytochrome P450</fullName>
    </recommendedName>
</protein>
<dbReference type="GO" id="GO:0016020">
    <property type="term" value="C:membrane"/>
    <property type="evidence" value="ECO:0007669"/>
    <property type="project" value="UniProtKB-SubCell"/>
</dbReference>
<evidence type="ECO:0000313" key="12">
    <source>
        <dbReference type="EMBL" id="KAK9943694.1"/>
    </source>
</evidence>
<sequence>MSWFFFGISFAAGKRMCLDISFGTAIIELTLSQLLYFFNWKLPNGTNPHEFDMAGSFGMGPWKRNELNVMVIPFFP</sequence>
<gene>
    <name evidence="12" type="ORF">M0R45_009295</name>
</gene>
<keyword evidence="11" id="KW-0472">Membrane</keyword>
<proteinExistence type="inferred from homology"/>
<dbReference type="InterPro" id="IPR036396">
    <property type="entry name" value="Cyt_P450_sf"/>
</dbReference>
<evidence type="ECO:0000256" key="4">
    <source>
        <dbReference type="ARBA" id="ARBA00022617"/>
    </source>
</evidence>
<evidence type="ECO:0000256" key="11">
    <source>
        <dbReference type="ARBA" id="ARBA00023136"/>
    </source>
</evidence>
<dbReference type="InterPro" id="IPR052306">
    <property type="entry name" value="CYP450_71D"/>
</dbReference>
<name>A0AAW1Y646_RUBAR</name>
<dbReference type="SUPFAM" id="SSF48264">
    <property type="entry name" value="Cytochrome P450"/>
    <property type="match status" value="1"/>
</dbReference>
<accession>A0AAW1Y646</accession>
<evidence type="ECO:0000256" key="8">
    <source>
        <dbReference type="ARBA" id="ARBA00023002"/>
    </source>
</evidence>
<dbReference type="Proteomes" id="UP001457282">
    <property type="component" value="Unassembled WGS sequence"/>
</dbReference>